<dbReference type="PIRSF" id="PIRSF003078">
    <property type="entry name" value="GidB"/>
    <property type="match status" value="1"/>
</dbReference>
<dbReference type="Gene3D" id="3.40.50.150">
    <property type="entry name" value="Vaccinia Virus protein VP39"/>
    <property type="match status" value="1"/>
</dbReference>
<dbReference type="SUPFAM" id="SSF53335">
    <property type="entry name" value="S-adenosyl-L-methionine-dependent methyltransferases"/>
    <property type="match status" value="1"/>
</dbReference>
<evidence type="ECO:0000256" key="5">
    <source>
        <dbReference type="ARBA" id="ARBA00022691"/>
    </source>
</evidence>
<dbReference type="EC" id="2.1.1.-" evidence="6"/>
<comment type="subcellular location">
    <subcellularLocation>
        <location evidence="6">Cytoplasm</location>
    </subcellularLocation>
</comment>
<keyword evidence="4 6" id="KW-0808">Transferase</keyword>
<gene>
    <name evidence="6 7" type="primary">rsmG</name>
    <name evidence="7" type="ORF">ACFPT7_00200</name>
</gene>
<dbReference type="EMBL" id="JBHSPH010000001">
    <property type="protein sequence ID" value="MFC5860704.1"/>
    <property type="molecule type" value="Genomic_DNA"/>
</dbReference>
<reference evidence="8" key="1">
    <citation type="journal article" date="2019" name="Int. J. Syst. Evol. Microbiol.">
        <title>The Global Catalogue of Microorganisms (GCM) 10K type strain sequencing project: providing services to taxonomists for standard genome sequencing and annotation.</title>
        <authorList>
            <consortium name="The Broad Institute Genomics Platform"/>
            <consortium name="The Broad Institute Genome Sequencing Center for Infectious Disease"/>
            <person name="Wu L."/>
            <person name="Ma J."/>
        </authorList>
    </citation>
    <scope>NUCLEOTIDE SEQUENCE [LARGE SCALE GENOMIC DNA]</scope>
    <source>
        <strain evidence="8">JCM 4087</strain>
    </source>
</reference>
<feature type="binding site" evidence="6">
    <location>
        <position position="78"/>
    </location>
    <ligand>
        <name>S-adenosyl-L-methionine</name>
        <dbReference type="ChEBI" id="CHEBI:59789"/>
    </ligand>
</feature>
<keyword evidence="8" id="KW-1185">Reference proteome</keyword>
<keyword evidence="1 6" id="KW-0963">Cytoplasm</keyword>
<evidence type="ECO:0000256" key="2">
    <source>
        <dbReference type="ARBA" id="ARBA00022552"/>
    </source>
</evidence>
<evidence type="ECO:0000256" key="6">
    <source>
        <dbReference type="HAMAP-Rule" id="MF_00074"/>
    </source>
</evidence>
<accession>A0ABW1E8R7</accession>
<evidence type="ECO:0000313" key="8">
    <source>
        <dbReference type="Proteomes" id="UP001596091"/>
    </source>
</evidence>
<proteinExistence type="inferred from homology"/>
<evidence type="ECO:0000256" key="1">
    <source>
        <dbReference type="ARBA" id="ARBA00022490"/>
    </source>
</evidence>
<evidence type="ECO:0000256" key="4">
    <source>
        <dbReference type="ARBA" id="ARBA00022679"/>
    </source>
</evidence>
<keyword evidence="5 6" id="KW-0949">S-adenosyl-L-methionine</keyword>
<comment type="function">
    <text evidence="6">Specifically methylates the N7 position of a guanine in 16S rRNA.</text>
</comment>
<dbReference type="RefSeq" id="WP_263335316.1">
    <property type="nucleotide sequence ID" value="NZ_JAGSYH010000002.1"/>
</dbReference>
<comment type="similarity">
    <text evidence="6">Belongs to the methyltransferase superfamily. RNA methyltransferase RsmG family.</text>
</comment>
<evidence type="ECO:0000313" key="7">
    <source>
        <dbReference type="EMBL" id="MFC5860704.1"/>
    </source>
</evidence>
<feature type="binding site" evidence="6">
    <location>
        <begin position="129"/>
        <end position="130"/>
    </location>
    <ligand>
        <name>S-adenosyl-L-methionine</name>
        <dbReference type="ChEBI" id="CHEBI:59789"/>
    </ligand>
</feature>
<organism evidence="7 8">
    <name type="scientific">Acidicapsa dinghuensis</name>
    <dbReference type="NCBI Taxonomy" id="2218256"/>
    <lineage>
        <taxon>Bacteria</taxon>
        <taxon>Pseudomonadati</taxon>
        <taxon>Acidobacteriota</taxon>
        <taxon>Terriglobia</taxon>
        <taxon>Terriglobales</taxon>
        <taxon>Acidobacteriaceae</taxon>
        <taxon>Acidicapsa</taxon>
    </lineage>
</organism>
<dbReference type="Pfam" id="PF02527">
    <property type="entry name" value="GidB"/>
    <property type="match status" value="1"/>
</dbReference>
<dbReference type="NCBIfam" id="TIGR00138">
    <property type="entry name" value="rsmG_gidB"/>
    <property type="match status" value="1"/>
</dbReference>
<dbReference type="HAMAP" id="MF_00074">
    <property type="entry name" value="16SrRNA_methyltr_G"/>
    <property type="match status" value="1"/>
</dbReference>
<dbReference type="Proteomes" id="UP001596091">
    <property type="component" value="Unassembled WGS sequence"/>
</dbReference>
<feature type="binding site" evidence="6">
    <location>
        <position position="83"/>
    </location>
    <ligand>
        <name>S-adenosyl-L-methionine</name>
        <dbReference type="ChEBI" id="CHEBI:59789"/>
    </ligand>
</feature>
<keyword evidence="2 6" id="KW-0698">rRNA processing</keyword>
<keyword evidence="3 6" id="KW-0489">Methyltransferase</keyword>
<comment type="caution">
    <text evidence="6">Lacks conserved residue(s) required for the propagation of feature annotation.</text>
</comment>
<comment type="caution">
    <text evidence="7">The sequence shown here is derived from an EMBL/GenBank/DDBJ whole genome shotgun (WGS) entry which is preliminary data.</text>
</comment>
<dbReference type="GO" id="GO:0008168">
    <property type="term" value="F:methyltransferase activity"/>
    <property type="evidence" value="ECO:0007669"/>
    <property type="project" value="UniProtKB-KW"/>
</dbReference>
<sequence>MAPVARLNQLLAEANSPPLTEDQSARFTAYLTLLQKWNARTNLTAIRDEDGILSRHFLESILAAHFLPENVSNLLDFGSGAGFPGLPIAILHPELPVTLAESQHKKAAFLREAVRTLALPNVTIHAARAETLPTKFACITLRAVDNMQQAISAAIQLLAPSGWLAILTTRSDAATIELLAAQSTQPKSLRFTWQPHHSLPPGTDRILLQGQLLPSS</sequence>
<dbReference type="GO" id="GO:0032259">
    <property type="term" value="P:methylation"/>
    <property type="evidence" value="ECO:0007669"/>
    <property type="project" value="UniProtKB-KW"/>
</dbReference>
<name>A0ABW1E8R7_9BACT</name>
<dbReference type="InterPro" id="IPR003682">
    <property type="entry name" value="rRNA_ssu_MeTfrase_G"/>
</dbReference>
<feature type="binding site" evidence="6">
    <location>
        <position position="142"/>
    </location>
    <ligand>
        <name>S-adenosyl-L-methionine</name>
        <dbReference type="ChEBI" id="CHEBI:59789"/>
    </ligand>
</feature>
<dbReference type="PANTHER" id="PTHR31760:SF0">
    <property type="entry name" value="S-ADENOSYL-L-METHIONINE-DEPENDENT METHYLTRANSFERASES SUPERFAMILY PROTEIN"/>
    <property type="match status" value="1"/>
</dbReference>
<dbReference type="PANTHER" id="PTHR31760">
    <property type="entry name" value="S-ADENOSYL-L-METHIONINE-DEPENDENT METHYLTRANSFERASES SUPERFAMILY PROTEIN"/>
    <property type="match status" value="1"/>
</dbReference>
<dbReference type="CDD" id="cd02440">
    <property type="entry name" value="AdoMet_MTases"/>
    <property type="match status" value="1"/>
</dbReference>
<evidence type="ECO:0000256" key="3">
    <source>
        <dbReference type="ARBA" id="ARBA00022603"/>
    </source>
</evidence>
<protein>
    <recommendedName>
        <fullName evidence="6">Ribosomal RNA small subunit methyltransferase G</fullName>
        <ecNumber evidence="6">2.1.1.-</ecNumber>
    </recommendedName>
    <alternativeName>
        <fullName evidence="6">16S rRNA 7-methylguanosine methyltransferase</fullName>
        <shortName evidence="6">16S rRNA m7G methyltransferase</shortName>
    </alternativeName>
</protein>
<dbReference type="InterPro" id="IPR029063">
    <property type="entry name" value="SAM-dependent_MTases_sf"/>
</dbReference>